<dbReference type="RefSeq" id="WP_237093108.1">
    <property type="nucleotide sequence ID" value="NZ_JAKKDL010000011.1"/>
</dbReference>
<dbReference type="AlphaFoldDB" id="A0AAW5AJY9"/>
<proteinExistence type="predicted"/>
<dbReference type="EMBL" id="JAKKDL010000011">
    <property type="protein sequence ID" value="MCF7530212.1"/>
    <property type="molecule type" value="Genomic_DNA"/>
</dbReference>
<feature type="chain" id="PRO_5043476086" description="DUF3108 domain-containing protein" evidence="1">
    <location>
        <begin position="24"/>
        <end position="185"/>
    </location>
</feature>
<feature type="signal peptide" evidence="1">
    <location>
        <begin position="1"/>
        <end position="23"/>
    </location>
</feature>
<gene>
    <name evidence="2" type="ORF">L4H06_08245</name>
</gene>
<sequence>MMKKSALLFALLAALGAVQPAAASDDRRIVARSWAKDDLGNRMIYSAQIVRDPWYITVAYGDHRTNTMKQYTWDGSNMNVRMNHNSAKIGRLYYEDGSGDMYVEAALRKWFKPAHYFKHIGQTADFSEQVIRISCYQRRVATLTETYYLGKKMVYQNLTRPDPLIWREFDYEEMEQDLGRELCFL</sequence>
<protein>
    <recommendedName>
        <fullName evidence="4">DUF3108 domain-containing protein</fullName>
    </recommendedName>
</protein>
<name>A0AAW5AJY9_9NEIS</name>
<organism evidence="2 3">
    <name type="scientific">Neisseria lisongii</name>
    <dbReference type="NCBI Taxonomy" id="2912188"/>
    <lineage>
        <taxon>Bacteria</taxon>
        <taxon>Pseudomonadati</taxon>
        <taxon>Pseudomonadota</taxon>
        <taxon>Betaproteobacteria</taxon>
        <taxon>Neisseriales</taxon>
        <taxon>Neisseriaceae</taxon>
        <taxon>Neisseria</taxon>
    </lineage>
</organism>
<accession>A0AAW5AJY9</accession>
<reference evidence="2" key="1">
    <citation type="submission" date="2022-01" db="EMBL/GenBank/DDBJ databases">
        <title>Neisseria sp. ZJ104.</title>
        <authorList>
            <person name="Yang C."/>
        </authorList>
    </citation>
    <scope>NUCLEOTIDE SEQUENCE</scope>
    <source>
        <strain evidence="2">ZJ104</strain>
    </source>
</reference>
<evidence type="ECO:0008006" key="4">
    <source>
        <dbReference type="Google" id="ProtNLM"/>
    </source>
</evidence>
<evidence type="ECO:0000256" key="1">
    <source>
        <dbReference type="SAM" id="SignalP"/>
    </source>
</evidence>
<evidence type="ECO:0000313" key="2">
    <source>
        <dbReference type="EMBL" id="MCF7530212.1"/>
    </source>
</evidence>
<comment type="caution">
    <text evidence="2">The sequence shown here is derived from an EMBL/GenBank/DDBJ whole genome shotgun (WGS) entry which is preliminary data.</text>
</comment>
<dbReference type="Proteomes" id="UP001201397">
    <property type="component" value="Unassembled WGS sequence"/>
</dbReference>
<keyword evidence="1" id="KW-0732">Signal</keyword>
<evidence type="ECO:0000313" key="3">
    <source>
        <dbReference type="Proteomes" id="UP001201397"/>
    </source>
</evidence>